<gene>
    <name evidence="3" type="ORF">G5A70_09485</name>
</gene>
<dbReference type="RefSeq" id="WP_173749409.1">
    <property type="nucleotide sequence ID" value="NZ_JAAITA010000011.1"/>
</dbReference>
<feature type="coiled-coil region" evidence="1">
    <location>
        <begin position="32"/>
        <end position="59"/>
    </location>
</feature>
<dbReference type="InterPro" id="IPR019052">
    <property type="entry name" value="DUF2383"/>
</dbReference>
<dbReference type="Pfam" id="PF09537">
    <property type="entry name" value="DUF2383"/>
    <property type="match status" value="1"/>
</dbReference>
<keyword evidence="4" id="KW-1185">Reference proteome</keyword>
<dbReference type="InterPro" id="IPR012347">
    <property type="entry name" value="Ferritin-like"/>
</dbReference>
<proteinExistence type="predicted"/>
<organism evidence="3 4">
    <name type="scientific">Blautia hansenii</name>
    <name type="common">Ruminococcus hansenii</name>
    <dbReference type="NCBI Taxonomy" id="1322"/>
    <lineage>
        <taxon>Bacteria</taxon>
        <taxon>Bacillati</taxon>
        <taxon>Bacillota</taxon>
        <taxon>Clostridia</taxon>
        <taxon>Lachnospirales</taxon>
        <taxon>Lachnospiraceae</taxon>
        <taxon>Blautia</taxon>
    </lineage>
</organism>
<keyword evidence="1" id="KW-0175">Coiled coil</keyword>
<dbReference type="Gene3D" id="1.20.1260.10">
    <property type="match status" value="1"/>
</dbReference>
<evidence type="ECO:0000313" key="3">
    <source>
        <dbReference type="EMBL" id="NSJ86393.1"/>
    </source>
</evidence>
<dbReference type="EMBL" id="JAAITA010000011">
    <property type="protein sequence ID" value="NSJ86393.1"/>
    <property type="molecule type" value="Genomic_DNA"/>
</dbReference>
<evidence type="ECO:0000259" key="2">
    <source>
        <dbReference type="Pfam" id="PF09537"/>
    </source>
</evidence>
<comment type="caution">
    <text evidence="3">The sequence shown here is derived from an EMBL/GenBank/DDBJ whole genome shotgun (WGS) entry which is preliminary data.</text>
</comment>
<dbReference type="Proteomes" id="UP000822142">
    <property type="component" value="Unassembled WGS sequence"/>
</dbReference>
<accession>A0ABX2IBI5</accession>
<name>A0ABX2IBI5_BLAHA</name>
<feature type="domain" description="DUF2383" evidence="2">
    <location>
        <begin position="7"/>
        <end position="99"/>
    </location>
</feature>
<evidence type="ECO:0000256" key="1">
    <source>
        <dbReference type="SAM" id="Coils"/>
    </source>
</evidence>
<evidence type="ECO:0000313" key="4">
    <source>
        <dbReference type="Proteomes" id="UP000822142"/>
    </source>
</evidence>
<reference evidence="3 4" key="1">
    <citation type="journal article" date="2020" name="Cell Host Microbe">
        <title>Functional and Genomic Variation between Human-Derived Isolates of Lachnospiraceae Reveals Inter- and Intra-Species Diversity.</title>
        <authorList>
            <person name="Sorbara M.T."/>
            <person name="Littmann E.R."/>
            <person name="Fontana E."/>
            <person name="Moody T.U."/>
            <person name="Kohout C.E."/>
            <person name="Gjonbalaj M."/>
            <person name="Eaton V."/>
            <person name="Seok R."/>
            <person name="Leiner I.M."/>
            <person name="Pamer E.G."/>
        </authorList>
    </citation>
    <scope>NUCLEOTIDE SEQUENCE [LARGE SCALE GENOMIC DNA]</scope>
    <source>
        <strain evidence="3 4">MSK.15.26</strain>
    </source>
</reference>
<protein>
    <recommendedName>
        <fullName evidence="2">DUF2383 domain-containing protein</fullName>
    </recommendedName>
</protein>
<sequence length="143" mass="16337">MESQTRNLLRECSTGCKMAINSFNQMRDYVEDEKLKELMNTYDKKHKEYEEQAGKMLKEGGSEEKEPGVMASVFSRLSTDVKLLMKDDSSQIAKMIMDGCNMGIQTLGGFVNQYKNASRQSLALAENIIKTEEKLMKEVQEFL</sequence>